<dbReference type="Proteomes" id="UP001385499">
    <property type="component" value="Unassembled WGS sequence"/>
</dbReference>
<dbReference type="NCBIfam" id="NF047847">
    <property type="entry name" value="SS_mature_LptM"/>
    <property type="match status" value="1"/>
</dbReference>
<evidence type="ECO:0000256" key="1">
    <source>
        <dbReference type="ARBA" id="ARBA00004459"/>
    </source>
</evidence>
<reference evidence="7 8" key="1">
    <citation type="submission" date="2024-02" db="EMBL/GenBank/DDBJ databases">
        <title>Roseibium algae sp. nov., isolated from marine alga (Grateloupia sp.), showing potential in myo-inositol conversion.</title>
        <authorList>
            <person name="Wang Y."/>
        </authorList>
    </citation>
    <scope>NUCLEOTIDE SEQUENCE [LARGE SCALE GENOMIC DNA]</scope>
    <source>
        <strain evidence="7 8">H3510</strain>
    </source>
</reference>
<keyword evidence="3" id="KW-0472">Membrane</keyword>
<keyword evidence="4" id="KW-0564">Palmitate</keyword>
<evidence type="ECO:0000313" key="8">
    <source>
        <dbReference type="Proteomes" id="UP001385499"/>
    </source>
</evidence>
<dbReference type="PROSITE" id="PS51257">
    <property type="entry name" value="PROKAR_LIPOPROTEIN"/>
    <property type="match status" value="1"/>
</dbReference>
<evidence type="ECO:0000256" key="5">
    <source>
        <dbReference type="ARBA" id="ARBA00023237"/>
    </source>
</evidence>
<gene>
    <name evidence="7" type="ORF">V6575_12400</name>
</gene>
<dbReference type="Pfam" id="PF13627">
    <property type="entry name" value="LptM_cons"/>
    <property type="match status" value="1"/>
</dbReference>
<proteinExistence type="predicted"/>
<protein>
    <submittedName>
        <fullName evidence="7">Lipoprotein</fullName>
    </submittedName>
</protein>
<keyword evidence="6 7" id="KW-0449">Lipoprotein</keyword>
<name>A0ABU8TL48_9HYPH</name>
<comment type="caution">
    <text evidence="7">The sequence shown here is derived from an EMBL/GenBank/DDBJ whole genome shotgun (WGS) entry which is preliminary data.</text>
</comment>
<dbReference type="RefSeq" id="WP_340274676.1">
    <property type="nucleotide sequence ID" value="NZ_JBAKIA010000007.1"/>
</dbReference>
<dbReference type="EMBL" id="JBAKIA010000007">
    <property type="protein sequence ID" value="MEJ8474889.1"/>
    <property type="molecule type" value="Genomic_DNA"/>
</dbReference>
<comment type="subcellular location">
    <subcellularLocation>
        <location evidence="1">Cell outer membrane</location>
        <topology evidence="1">Lipid-anchor</topology>
    </subcellularLocation>
</comment>
<evidence type="ECO:0000256" key="4">
    <source>
        <dbReference type="ARBA" id="ARBA00023139"/>
    </source>
</evidence>
<evidence type="ECO:0000313" key="7">
    <source>
        <dbReference type="EMBL" id="MEJ8474889.1"/>
    </source>
</evidence>
<dbReference type="InterPro" id="IPR032831">
    <property type="entry name" value="LptM_cons"/>
</dbReference>
<sequence length="82" mass="8232">MALKRGVNSVILCSLAVVLTLGLSACGRRGALELPVASTPAETPAVATPVPVVPYSSAPGAGSAVQRPTEPSRSGFFLDALI</sequence>
<accession>A0ABU8TL48</accession>
<keyword evidence="8" id="KW-1185">Reference proteome</keyword>
<organism evidence="7 8">
    <name type="scientific">Roseibium algae</name>
    <dbReference type="NCBI Taxonomy" id="3123038"/>
    <lineage>
        <taxon>Bacteria</taxon>
        <taxon>Pseudomonadati</taxon>
        <taxon>Pseudomonadota</taxon>
        <taxon>Alphaproteobacteria</taxon>
        <taxon>Hyphomicrobiales</taxon>
        <taxon>Stappiaceae</taxon>
        <taxon>Roseibium</taxon>
    </lineage>
</organism>
<evidence type="ECO:0000256" key="6">
    <source>
        <dbReference type="ARBA" id="ARBA00023288"/>
    </source>
</evidence>
<keyword evidence="5" id="KW-0998">Cell outer membrane</keyword>
<keyword evidence="2" id="KW-0732">Signal</keyword>
<evidence type="ECO:0000256" key="2">
    <source>
        <dbReference type="ARBA" id="ARBA00022729"/>
    </source>
</evidence>
<evidence type="ECO:0000256" key="3">
    <source>
        <dbReference type="ARBA" id="ARBA00023136"/>
    </source>
</evidence>